<dbReference type="EMBL" id="BAABJW010000004">
    <property type="protein sequence ID" value="GAA4814605.1"/>
    <property type="molecule type" value="Genomic_DNA"/>
</dbReference>
<evidence type="ECO:0000259" key="7">
    <source>
        <dbReference type="Pfam" id="PF07980"/>
    </source>
</evidence>
<dbReference type="Proteomes" id="UP001501433">
    <property type="component" value="Unassembled WGS sequence"/>
</dbReference>
<dbReference type="Gene3D" id="1.25.40.390">
    <property type="match status" value="1"/>
</dbReference>
<dbReference type="SUPFAM" id="SSF48452">
    <property type="entry name" value="TPR-like"/>
    <property type="match status" value="1"/>
</dbReference>
<comment type="similarity">
    <text evidence="2">Belongs to the SusD family.</text>
</comment>
<evidence type="ECO:0000256" key="5">
    <source>
        <dbReference type="ARBA" id="ARBA00023237"/>
    </source>
</evidence>
<feature type="domain" description="SusD-like N-terminal" evidence="8">
    <location>
        <begin position="129"/>
        <end position="254"/>
    </location>
</feature>
<protein>
    <submittedName>
        <fullName evidence="9">RagB/SusD family nutrient uptake outer membrane protein</fullName>
    </submittedName>
</protein>
<evidence type="ECO:0000313" key="10">
    <source>
        <dbReference type="Proteomes" id="UP001501433"/>
    </source>
</evidence>
<feature type="chain" id="PRO_5047516745" evidence="6">
    <location>
        <begin position="23"/>
        <end position="636"/>
    </location>
</feature>
<comment type="subcellular location">
    <subcellularLocation>
        <location evidence="1">Cell outer membrane</location>
    </subcellularLocation>
</comment>
<dbReference type="InterPro" id="IPR033985">
    <property type="entry name" value="SusD-like_N"/>
</dbReference>
<evidence type="ECO:0000256" key="1">
    <source>
        <dbReference type="ARBA" id="ARBA00004442"/>
    </source>
</evidence>
<evidence type="ECO:0000256" key="2">
    <source>
        <dbReference type="ARBA" id="ARBA00006275"/>
    </source>
</evidence>
<accession>A0ABP9CMV5</accession>
<sequence>MRIMKNLRIKMVLLLGMLLAFACEDYLDIAPEAEIDINDVFATFETSQGFVEEMYNLVVDYGTNGWSFQDYIYGDDGYNTQAFKFSTQLDRGELNRWIGNSLSYLHQNNRFQTGSNNGTLGSTNEEQGRGRPKVWNASMRGIRKANVVIANEDLMVGLTQQEKNVILGQAYFFRAFFHNEVMKFWGRFPHITEVFTGAITTPRPETYKEVALAVNEDYKKAIELLPVDWDDEPYGQRTLGDNAGRVTKGAAYAFQGKNLLLAASPLMFFNNAPGIDTYTYDTELAAMAVDAFAEVLKLDEAGEYELAANMEDYKKVLWNTPRNTWPALVPEAKELIFAGSAGSHVGSTSSFMATGMPRPIAATGTQCTSATHNFIHQNFGMANGLSIEDDLSGVYGTPLYDPNRPFDNRDPRFYAWIFADRDVLGTRAGIPAVNRIMQLYSDDGTGSSGAHRDRNNYSFTGYMFKKFYPEINGEYHSQRGNNIIGRFTGIRLHMRLTDVYLMYAEALHVSRGATTAPSSYPLTAEQAINKFRDRAGIPGVHPAIVADNKKFMDELRRERSVELSYEAHRWVDIRRWGVAHEDKYRIKTALNFDKDWTFFQEAVLVDRVCEYPKHYWLPFEQNQTQFYEGFPQNPGW</sequence>
<organism evidence="9 10">
    <name type="scientific">Litoribaculum gwangyangense</name>
    <dbReference type="NCBI Taxonomy" id="1130722"/>
    <lineage>
        <taxon>Bacteria</taxon>
        <taxon>Pseudomonadati</taxon>
        <taxon>Bacteroidota</taxon>
        <taxon>Flavobacteriia</taxon>
        <taxon>Flavobacteriales</taxon>
        <taxon>Flavobacteriaceae</taxon>
        <taxon>Litoribaculum</taxon>
    </lineage>
</organism>
<gene>
    <name evidence="9" type="ORF">GCM10023330_23010</name>
</gene>
<name>A0ABP9CMV5_9FLAO</name>
<dbReference type="PROSITE" id="PS51257">
    <property type="entry name" value="PROKAR_LIPOPROTEIN"/>
    <property type="match status" value="1"/>
</dbReference>
<dbReference type="Pfam" id="PF14322">
    <property type="entry name" value="SusD-like_3"/>
    <property type="match status" value="1"/>
</dbReference>
<dbReference type="InterPro" id="IPR012944">
    <property type="entry name" value="SusD_RagB_dom"/>
</dbReference>
<evidence type="ECO:0000256" key="4">
    <source>
        <dbReference type="ARBA" id="ARBA00023136"/>
    </source>
</evidence>
<evidence type="ECO:0000256" key="6">
    <source>
        <dbReference type="SAM" id="SignalP"/>
    </source>
</evidence>
<keyword evidence="3 6" id="KW-0732">Signal</keyword>
<keyword evidence="4" id="KW-0472">Membrane</keyword>
<dbReference type="InterPro" id="IPR011990">
    <property type="entry name" value="TPR-like_helical_dom_sf"/>
</dbReference>
<comment type="caution">
    <text evidence="9">The sequence shown here is derived from an EMBL/GenBank/DDBJ whole genome shotgun (WGS) entry which is preliminary data.</text>
</comment>
<keyword evidence="5" id="KW-0998">Cell outer membrane</keyword>
<reference evidence="10" key="1">
    <citation type="journal article" date="2019" name="Int. J. Syst. Evol. Microbiol.">
        <title>The Global Catalogue of Microorganisms (GCM) 10K type strain sequencing project: providing services to taxonomists for standard genome sequencing and annotation.</title>
        <authorList>
            <consortium name="The Broad Institute Genomics Platform"/>
            <consortium name="The Broad Institute Genome Sequencing Center for Infectious Disease"/>
            <person name="Wu L."/>
            <person name="Ma J."/>
        </authorList>
    </citation>
    <scope>NUCLEOTIDE SEQUENCE [LARGE SCALE GENOMIC DNA]</scope>
    <source>
        <strain evidence="10">JCM 18325</strain>
    </source>
</reference>
<proteinExistence type="inferred from homology"/>
<keyword evidence="10" id="KW-1185">Reference proteome</keyword>
<feature type="signal peptide" evidence="6">
    <location>
        <begin position="1"/>
        <end position="22"/>
    </location>
</feature>
<evidence type="ECO:0000313" key="9">
    <source>
        <dbReference type="EMBL" id="GAA4814605.1"/>
    </source>
</evidence>
<feature type="domain" description="RagB/SusD" evidence="7">
    <location>
        <begin position="333"/>
        <end position="636"/>
    </location>
</feature>
<evidence type="ECO:0000256" key="3">
    <source>
        <dbReference type="ARBA" id="ARBA00022729"/>
    </source>
</evidence>
<evidence type="ECO:0000259" key="8">
    <source>
        <dbReference type="Pfam" id="PF14322"/>
    </source>
</evidence>
<dbReference type="Pfam" id="PF07980">
    <property type="entry name" value="SusD_RagB"/>
    <property type="match status" value="1"/>
</dbReference>